<evidence type="ECO:0000256" key="1">
    <source>
        <dbReference type="ARBA" id="ARBA00022692"/>
    </source>
</evidence>
<feature type="transmembrane region" description="Helical" evidence="7">
    <location>
        <begin position="6"/>
        <end position="28"/>
    </location>
</feature>
<comment type="function">
    <text evidence="6">Negative regulator of FtsZ ring formation; modulates the frequency and position of FtsZ ring formation. Inhibits FtsZ ring formation at polar sites. Interacts either with FtsZ or with one of its binding partners to promote depolymerization.</text>
</comment>
<comment type="subcellular location">
    <subcellularLocation>
        <location evidence="6">Cell membrane</location>
        <topology evidence="6">Single-pass membrane protein</topology>
    </subcellularLocation>
    <text evidence="6">Colocalized with FtsZ to the nascent septal site.</text>
</comment>
<keyword evidence="6" id="KW-0132">Cell division</keyword>
<keyword evidence="6" id="KW-1003">Cell membrane</keyword>
<keyword evidence="4 6" id="KW-0472">Membrane</keyword>
<dbReference type="GO" id="GO:0005886">
    <property type="term" value="C:plasma membrane"/>
    <property type="evidence" value="ECO:0007669"/>
    <property type="project" value="UniProtKB-SubCell"/>
</dbReference>
<name>A0A0R2A858_9LACO</name>
<accession>A0A0R2A858</accession>
<evidence type="ECO:0000313" key="8">
    <source>
        <dbReference type="EMBL" id="KRM62885.1"/>
    </source>
</evidence>
<dbReference type="Pfam" id="PF06160">
    <property type="entry name" value="EzrA"/>
    <property type="match status" value="1"/>
</dbReference>
<evidence type="ECO:0000256" key="7">
    <source>
        <dbReference type="SAM" id="Phobius"/>
    </source>
</evidence>
<evidence type="ECO:0000313" key="9">
    <source>
        <dbReference type="Proteomes" id="UP000051008"/>
    </source>
</evidence>
<feature type="topological domain" description="Extracellular" evidence="6">
    <location>
        <begin position="1"/>
        <end position="9"/>
    </location>
</feature>
<dbReference type="HAMAP" id="MF_00728">
    <property type="entry name" value="EzrA"/>
    <property type="match status" value="1"/>
</dbReference>
<dbReference type="GO" id="GO:0000921">
    <property type="term" value="P:septin ring assembly"/>
    <property type="evidence" value="ECO:0007669"/>
    <property type="project" value="InterPro"/>
</dbReference>
<organism evidence="8 9">
    <name type="scientific">Ligilactobacillus agilis DSM 20509</name>
    <dbReference type="NCBI Taxonomy" id="1423718"/>
    <lineage>
        <taxon>Bacteria</taxon>
        <taxon>Bacillati</taxon>
        <taxon>Bacillota</taxon>
        <taxon>Bacilli</taxon>
        <taxon>Lactobacillales</taxon>
        <taxon>Lactobacillaceae</taxon>
        <taxon>Ligilactobacillus</taxon>
    </lineage>
</organism>
<keyword evidence="5 6" id="KW-0717">Septation</keyword>
<keyword evidence="9" id="KW-1185">Reference proteome</keyword>
<reference evidence="8 9" key="1">
    <citation type="journal article" date="2015" name="Genome Announc.">
        <title>Expanding the biotechnology potential of lactobacilli through comparative genomics of 213 strains and associated genera.</title>
        <authorList>
            <person name="Sun Z."/>
            <person name="Harris H.M."/>
            <person name="McCann A."/>
            <person name="Guo C."/>
            <person name="Argimon S."/>
            <person name="Zhang W."/>
            <person name="Yang X."/>
            <person name="Jeffery I.B."/>
            <person name="Cooney J.C."/>
            <person name="Kagawa T.F."/>
            <person name="Liu W."/>
            <person name="Song Y."/>
            <person name="Salvetti E."/>
            <person name="Wrobel A."/>
            <person name="Rasinkangas P."/>
            <person name="Parkhill J."/>
            <person name="Rea M.C."/>
            <person name="O'Sullivan O."/>
            <person name="Ritari J."/>
            <person name="Douillard F.P."/>
            <person name="Paul Ross R."/>
            <person name="Yang R."/>
            <person name="Briner A.E."/>
            <person name="Felis G.E."/>
            <person name="de Vos W.M."/>
            <person name="Barrangou R."/>
            <person name="Klaenhammer T.R."/>
            <person name="Caufield P.W."/>
            <person name="Cui Y."/>
            <person name="Zhang H."/>
            <person name="O'Toole P.W."/>
        </authorList>
    </citation>
    <scope>NUCLEOTIDE SEQUENCE [LARGE SCALE GENOMIC DNA]</scope>
    <source>
        <strain evidence="8 9">DSM 20509</strain>
    </source>
</reference>
<evidence type="ECO:0000256" key="3">
    <source>
        <dbReference type="ARBA" id="ARBA00023054"/>
    </source>
</evidence>
<keyword evidence="1 6" id="KW-0812">Transmembrane</keyword>
<comment type="similarity">
    <text evidence="6">Belongs to the EzrA family.</text>
</comment>
<sequence>MKDGIVMVAALVAIVVLAVVIYLGALYFQRLNNARISAIEDITAKIEANSQEDELAAISKLNLTGESLAAFEELDKSYRALINRELPFLVERLKDVKEANQHFSFPTVKSDLETLEAKGAAANMAFTKIIKQIKQIKQQTDQHQQNIDSLQTKYQEIRKKLLAKNFSYGPAITRLEAALADLEKDFKEYENIAENGDYVKADKALAKLKDDTKTLEVALKQIPPIYQKLHNVYPDQLTDLKDALAKMQEEKYLFKEDMTAKLADLDQQSQALTTALTKLDLETAKLLEKELGHQIEAAYTVFEEEYTAREKVEAKTKFYADFIEHAEKQERRLSLELDRLGQNYTLNNDEKARERQLAEQLKEIHAAYTSYQAALMTDGVIYSQILQQMEQAFSDLKAIEEEQGRINDGVANLWKEEKQAWEAVNQFNLDLAKYRRDLEKLNLPGLQTEYLDYYYRVKDEVEAVYQSLDHVKIDMAAITKDLIDTQADLDALEEKTKDIVDSSSLTEEMLQYSNRYRNRYPEVAQAYQQAKKLFSEDYDYVAALDTIAQAVDKVEPGAYDKVSARYHKRQQG</sequence>
<dbReference type="PATRIC" id="fig|1423718.3.peg.1180"/>
<dbReference type="InterPro" id="IPR010379">
    <property type="entry name" value="EzrA"/>
</dbReference>
<dbReference type="GO" id="GO:0000917">
    <property type="term" value="P:division septum assembly"/>
    <property type="evidence" value="ECO:0007669"/>
    <property type="project" value="UniProtKB-KW"/>
</dbReference>
<dbReference type="AlphaFoldDB" id="A0A0R2A858"/>
<evidence type="ECO:0000256" key="4">
    <source>
        <dbReference type="ARBA" id="ARBA00023136"/>
    </source>
</evidence>
<feature type="topological domain" description="Cytoplasmic" evidence="6">
    <location>
        <begin position="29"/>
        <end position="572"/>
    </location>
</feature>
<evidence type="ECO:0000256" key="5">
    <source>
        <dbReference type="ARBA" id="ARBA00023210"/>
    </source>
</evidence>
<dbReference type="EMBL" id="AYYP01000072">
    <property type="protein sequence ID" value="KRM62885.1"/>
    <property type="molecule type" value="Genomic_DNA"/>
</dbReference>
<proteinExistence type="inferred from homology"/>
<dbReference type="GO" id="GO:0005940">
    <property type="term" value="C:septin ring"/>
    <property type="evidence" value="ECO:0007669"/>
    <property type="project" value="InterPro"/>
</dbReference>
<gene>
    <name evidence="6" type="primary">ezrA</name>
    <name evidence="8" type="ORF">FC14_GL001122</name>
</gene>
<feature type="coiled-coil region" evidence="6">
    <location>
        <begin position="133"/>
        <end position="192"/>
    </location>
</feature>
<evidence type="ECO:0000256" key="2">
    <source>
        <dbReference type="ARBA" id="ARBA00022989"/>
    </source>
</evidence>
<keyword evidence="2 6" id="KW-1133">Transmembrane helix</keyword>
<keyword evidence="6" id="KW-0131">Cell cycle</keyword>
<comment type="caution">
    <text evidence="8">The sequence shown here is derived from an EMBL/GenBank/DDBJ whole genome shotgun (WGS) entry which is preliminary data.</text>
</comment>
<protein>
    <recommendedName>
        <fullName evidence="6">Septation ring formation regulator EzrA</fullName>
    </recommendedName>
</protein>
<dbReference type="Proteomes" id="UP000051008">
    <property type="component" value="Unassembled WGS sequence"/>
</dbReference>
<evidence type="ECO:0000256" key="6">
    <source>
        <dbReference type="HAMAP-Rule" id="MF_00728"/>
    </source>
</evidence>
<keyword evidence="3 6" id="KW-0175">Coiled coil</keyword>